<keyword evidence="3" id="KW-0813">Transport</keyword>
<evidence type="ECO:0000256" key="7">
    <source>
        <dbReference type="ARBA" id="ARBA00023136"/>
    </source>
</evidence>
<dbReference type="AlphaFoldDB" id="A0AA91ZSX8"/>
<dbReference type="PANTHER" id="PTHR43271:SF1">
    <property type="entry name" value="INNER MEMBRANE TRANSPORT PROTEIN YNFM"/>
    <property type="match status" value="1"/>
</dbReference>
<dbReference type="InterPro" id="IPR011701">
    <property type="entry name" value="MFS"/>
</dbReference>
<dbReference type="InterPro" id="IPR020846">
    <property type="entry name" value="MFS_dom"/>
</dbReference>
<evidence type="ECO:0000313" key="10">
    <source>
        <dbReference type="EMBL" id="PED82196.1"/>
    </source>
</evidence>
<comment type="caution">
    <text evidence="10">The sequence shown here is derived from an EMBL/GenBank/DDBJ whole genome shotgun (WGS) entry which is preliminary data.</text>
</comment>
<organism evidence="10 11">
    <name type="scientific">Bacillus pseudomycoides</name>
    <dbReference type="NCBI Taxonomy" id="64104"/>
    <lineage>
        <taxon>Bacteria</taxon>
        <taxon>Bacillati</taxon>
        <taxon>Bacillota</taxon>
        <taxon>Bacilli</taxon>
        <taxon>Bacillales</taxon>
        <taxon>Bacillaceae</taxon>
        <taxon>Bacillus</taxon>
        <taxon>Bacillus cereus group</taxon>
    </lineage>
</organism>
<feature type="transmembrane region" description="Helical" evidence="8">
    <location>
        <begin position="250"/>
        <end position="270"/>
    </location>
</feature>
<dbReference type="InterPro" id="IPR036259">
    <property type="entry name" value="MFS_trans_sf"/>
</dbReference>
<dbReference type="SUPFAM" id="SSF103473">
    <property type="entry name" value="MFS general substrate transporter"/>
    <property type="match status" value="1"/>
</dbReference>
<evidence type="ECO:0000313" key="11">
    <source>
        <dbReference type="Proteomes" id="UP000221020"/>
    </source>
</evidence>
<dbReference type="GO" id="GO:0005886">
    <property type="term" value="C:plasma membrane"/>
    <property type="evidence" value="ECO:0007669"/>
    <property type="project" value="UniProtKB-SubCell"/>
</dbReference>
<feature type="transmembrane region" description="Helical" evidence="8">
    <location>
        <begin position="43"/>
        <end position="68"/>
    </location>
</feature>
<proteinExistence type="inferred from homology"/>
<keyword evidence="4" id="KW-1003">Cell membrane</keyword>
<dbReference type="RefSeq" id="WP_097894826.1">
    <property type="nucleotide sequence ID" value="NZ_NVOR01000043.1"/>
</dbReference>
<feature type="transmembrane region" description="Helical" evidence="8">
    <location>
        <begin position="138"/>
        <end position="160"/>
    </location>
</feature>
<accession>A0AA91ZSX8</accession>
<dbReference type="Proteomes" id="UP000221020">
    <property type="component" value="Unassembled WGS sequence"/>
</dbReference>
<keyword evidence="5 8" id="KW-0812">Transmembrane</keyword>
<dbReference type="CDD" id="cd17324">
    <property type="entry name" value="MFS_NepI_like"/>
    <property type="match status" value="1"/>
</dbReference>
<dbReference type="GO" id="GO:0022857">
    <property type="term" value="F:transmembrane transporter activity"/>
    <property type="evidence" value="ECO:0007669"/>
    <property type="project" value="InterPro"/>
</dbReference>
<feature type="transmembrane region" description="Helical" evidence="8">
    <location>
        <begin position="80"/>
        <end position="99"/>
    </location>
</feature>
<dbReference type="PROSITE" id="PS50850">
    <property type="entry name" value="MFS"/>
    <property type="match status" value="1"/>
</dbReference>
<evidence type="ECO:0000256" key="8">
    <source>
        <dbReference type="SAM" id="Phobius"/>
    </source>
</evidence>
<dbReference type="EMBL" id="NVOR01000043">
    <property type="protein sequence ID" value="PED82196.1"/>
    <property type="molecule type" value="Genomic_DNA"/>
</dbReference>
<feature type="transmembrane region" description="Helical" evidence="8">
    <location>
        <begin position="367"/>
        <end position="388"/>
    </location>
</feature>
<feature type="transmembrane region" description="Helical" evidence="8">
    <location>
        <begin position="340"/>
        <end position="361"/>
    </location>
</feature>
<feature type="transmembrane region" description="Helical" evidence="8">
    <location>
        <begin position="217"/>
        <end position="238"/>
    </location>
</feature>
<evidence type="ECO:0000256" key="6">
    <source>
        <dbReference type="ARBA" id="ARBA00022989"/>
    </source>
</evidence>
<evidence type="ECO:0000256" key="2">
    <source>
        <dbReference type="ARBA" id="ARBA00008335"/>
    </source>
</evidence>
<feature type="transmembrane region" description="Helical" evidence="8">
    <location>
        <begin position="282"/>
        <end position="301"/>
    </location>
</feature>
<gene>
    <name evidence="10" type="ORF">CON65_13350</name>
</gene>
<comment type="subcellular location">
    <subcellularLocation>
        <location evidence="1">Cell membrane</location>
        <topology evidence="1">Multi-pass membrane protein</topology>
    </subcellularLocation>
</comment>
<dbReference type="Pfam" id="PF07690">
    <property type="entry name" value="MFS_1"/>
    <property type="match status" value="1"/>
</dbReference>
<feature type="domain" description="Major facilitator superfamily (MFS) profile" evidence="9">
    <location>
        <begin position="14"/>
        <end position="393"/>
    </location>
</feature>
<dbReference type="Gene3D" id="1.20.1250.20">
    <property type="entry name" value="MFS general substrate transporter like domains"/>
    <property type="match status" value="1"/>
</dbReference>
<evidence type="ECO:0000256" key="4">
    <source>
        <dbReference type="ARBA" id="ARBA00022475"/>
    </source>
</evidence>
<feature type="transmembrane region" description="Helical" evidence="8">
    <location>
        <begin position="105"/>
        <end position="126"/>
    </location>
</feature>
<sequence>MTYIQKGTKTYTNASIALFLGGFVTFATLYATQPLLPILAKEFHVSAAAASITLSITTGTMAIMMLIAASISDVIGRKRIMILSIFLTSIIGTLTAFSPNFITLVLLRGLLGVCIAGLPSIAMTYIGEEFEPSGLGKVMGLYICGNGIGGMTGRIFIGIATDLSSWRVALGLLGIITVICSILFWRTLPTPMNSKKKAVHVRSMWNAYTIHFKNKQLVATILLGFTLMGSFVTLYNYIGFLLQEPPYSLSQTLIGFLFIVYVIGTFSSVFMGKKADQYGRTFTLMVSITIMMIGALVTLVPSLIIKIIGLSIFTFGFFGSHSIASASIEKYADINKAQAAALYLLFYYLGSSFVGSFSGYFWEHFHWIGVISLIVMLLMGGLSLVLLTRKEYQMEHHKVKL</sequence>
<feature type="transmembrane region" description="Helical" evidence="8">
    <location>
        <begin position="307"/>
        <end position="328"/>
    </location>
</feature>
<evidence type="ECO:0000259" key="9">
    <source>
        <dbReference type="PROSITE" id="PS50850"/>
    </source>
</evidence>
<protein>
    <submittedName>
        <fullName evidence="10">MFS transporter</fullName>
    </submittedName>
</protein>
<comment type="similarity">
    <text evidence="2">Belongs to the major facilitator superfamily.</text>
</comment>
<evidence type="ECO:0000256" key="1">
    <source>
        <dbReference type="ARBA" id="ARBA00004651"/>
    </source>
</evidence>
<evidence type="ECO:0000256" key="5">
    <source>
        <dbReference type="ARBA" id="ARBA00022692"/>
    </source>
</evidence>
<dbReference type="PANTHER" id="PTHR43271">
    <property type="entry name" value="BLL2771 PROTEIN"/>
    <property type="match status" value="1"/>
</dbReference>
<keyword evidence="6 8" id="KW-1133">Transmembrane helix</keyword>
<feature type="transmembrane region" description="Helical" evidence="8">
    <location>
        <begin position="166"/>
        <end position="188"/>
    </location>
</feature>
<name>A0AA91ZSX8_9BACI</name>
<feature type="transmembrane region" description="Helical" evidence="8">
    <location>
        <begin position="12"/>
        <end position="31"/>
    </location>
</feature>
<reference evidence="10 11" key="1">
    <citation type="submission" date="2017-09" db="EMBL/GenBank/DDBJ databases">
        <title>Large-scale bioinformatics analysis of Bacillus genomes uncovers conserved roles of natural products in bacterial physiology.</title>
        <authorList>
            <consortium name="Agbiome Team Llc"/>
            <person name="Bleich R.M."/>
            <person name="Grubbs K.J."/>
            <person name="Santa Maria K.C."/>
            <person name="Allen S.E."/>
            <person name="Farag S."/>
            <person name="Shank E.A."/>
            <person name="Bowers A."/>
        </authorList>
    </citation>
    <scope>NUCLEOTIDE SEQUENCE [LARGE SCALE GENOMIC DNA]</scope>
    <source>
        <strain evidence="10 11">AFS092012</strain>
    </source>
</reference>
<keyword evidence="7 8" id="KW-0472">Membrane</keyword>
<evidence type="ECO:0000256" key="3">
    <source>
        <dbReference type="ARBA" id="ARBA00022448"/>
    </source>
</evidence>